<dbReference type="CDD" id="cd00088">
    <property type="entry name" value="HPT"/>
    <property type="match status" value="1"/>
</dbReference>
<dbReference type="AlphaFoldDB" id="A0A7T6AR69"/>
<dbReference type="Gene3D" id="1.20.120.160">
    <property type="entry name" value="HPT domain"/>
    <property type="match status" value="1"/>
</dbReference>
<keyword evidence="1" id="KW-0597">Phosphoprotein</keyword>
<feature type="modified residue" description="Phosphohistidine" evidence="1">
    <location>
        <position position="58"/>
    </location>
</feature>
<organism evidence="3 4">
    <name type="scientific">Desulfobulbus oligotrophicus</name>
    <dbReference type="NCBI Taxonomy" id="1909699"/>
    <lineage>
        <taxon>Bacteria</taxon>
        <taxon>Pseudomonadati</taxon>
        <taxon>Thermodesulfobacteriota</taxon>
        <taxon>Desulfobulbia</taxon>
        <taxon>Desulfobulbales</taxon>
        <taxon>Desulfobulbaceae</taxon>
        <taxon>Desulfobulbus</taxon>
    </lineage>
</organism>
<dbReference type="InterPro" id="IPR036641">
    <property type="entry name" value="HPT_dom_sf"/>
</dbReference>
<dbReference type="GO" id="GO:0000160">
    <property type="term" value="P:phosphorelay signal transduction system"/>
    <property type="evidence" value="ECO:0007669"/>
    <property type="project" value="InterPro"/>
</dbReference>
<gene>
    <name evidence="3" type="ORF">HP555_10350</name>
</gene>
<dbReference type="Pfam" id="PF01627">
    <property type="entry name" value="Hpt"/>
    <property type="match status" value="1"/>
</dbReference>
<evidence type="ECO:0000313" key="3">
    <source>
        <dbReference type="EMBL" id="QQG66230.1"/>
    </source>
</evidence>
<dbReference type="PROSITE" id="PS50894">
    <property type="entry name" value="HPT"/>
    <property type="match status" value="1"/>
</dbReference>
<keyword evidence="4" id="KW-1185">Reference proteome</keyword>
<feature type="domain" description="HPt" evidence="2">
    <location>
        <begin position="19"/>
        <end position="108"/>
    </location>
</feature>
<dbReference type="KEGG" id="dog:HP555_10350"/>
<evidence type="ECO:0000259" key="2">
    <source>
        <dbReference type="PROSITE" id="PS50894"/>
    </source>
</evidence>
<sequence length="108" mass="11816">MSNNLQWNKTFALEQTAGNEELLEELLVLFKNSAAADYILLQEGVKKNNPEVVMHAAHSIKGAASSLGIEGIRQLAHAMEIDSRNNSVVVARDTLPAMAELMTQLQVL</sequence>
<reference evidence="3 4" key="1">
    <citation type="submission" date="2020-05" db="EMBL/GenBank/DDBJ databases">
        <title>Complete genome of Desulfobulbus oligotrophicus.</title>
        <authorList>
            <person name="Podar M."/>
        </authorList>
    </citation>
    <scope>NUCLEOTIDE SEQUENCE [LARGE SCALE GENOMIC DNA]</scope>
    <source>
        <strain evidence="3 4">Prop6</strain>
    </source>
</reference>
<evidence type="ECO:0000256" key="1">
    <source>
        <dbReference type="PROSITE-ProRule" id="PRU00110"/>
    </source>
</evidence>
<dbReference type="RefSeq" id="WP_199262187.1">
    <property type="nucleotide sequence ID" value="NZ_CP054140.1"/>
</dbReference>
<dbReference type="EMBL" id="CP054140">
    <property type="protein sequence ID" value="QQG66230.1"/>
    <property type="molecule type" value="Genomic_DNA"/>
</dbReference>
<dbReference type="InterPro" id="IPR008207">
    <property type="entry name" value="Sig_transdc_His_kin_Hpt_dom"/>
</dbReference>
<proteinExistence type="predicted"/>
<protein>
    <submittedName>
        <fullName evidence="3">Hpt domain-containing protein</fullName>
    </submittedName>
</protein>
<accession>A0A7T6AR69</accession>
<dbReference type="Proteomes" id="UP000596092">
    <property type="component" value="Chromosome"/>
</dbReference>
<dbReference type="SUPFAM" id="SSF47226">
    <property type="entry name" value="Histidine-containing phosphotransfer domain, HPT domain"/>
    <property type="match status" value="1"/>
</dbReference>
<dbReference type="GO" id="GO:0004672">
    <property type="term" value="F:protein kinase activity"/>
    <property type="evidence" value="ECO:0007669"/>
    <property type="project" value="UniProtKB-ARBA"/>
</dbReference>
<name>A0A7T6AR69_9BACT</name>
<evidence type="ECO:0000313" key="4">
    <source>
        <dbReference type="Proteomes" id="UP000596092"/>
    </source>
</evidence>